<keyword evidence="2" id="KW-1185">Reference proteome</keyword>
<evidence type="ECO:0000313" key="2">
    <source>
        <dbReference type="Proteomes" id="UP000192596"/>
    </source>
</evidence>
<reference evidence="2" key="1">
    <citation type="submission" date="2017-03" db="EMBL/GenBank/DDBJ databases">
        <title>Genomes of endolithic fungi from Antarctica.</title>
        <authorList>
            <person name="Coleine C."/>
            <person name="Masonjones S."/>
            <person name="Stajich J.E."/>
        </authorList>
    </citation>
    <scope>NUCLEOTIDE SEQUENCE [LARGE SCALE GENOMIC DNA]</scope>
    <source>
        <strain evidence="2">CCFEE 5527</strain>
    </source>
</reference>
<name>A0A1V8S9L6_9PEZI</name>
<sequence>MDMDNHWLRKDNTTNAKDAIELMSTNISAKYKLHPFTDFSDVAGSIMRAGRE</sequence>
<evidence type="ECO:0000313" key="1">
    <source>
        <dbReference type="EMBL" id="OQN95541.1"/>
    </source>
</evidence>
<organism evidence="1 2">
    <name type="scientific">Cryoendolithus antarcticus</name>
    <dbReference type="NCBI Taxonomy" id="1507870"/>
    <lineage>
        <taxon>Eukaryota</taxon>
        <taxon>Fungi</taxon>
        <taxon>Dikarya</taxon>
        <taxon>Ascomycota</taxon>
        <taxon>Pezizomycotina</taxon>
        <taxon>Dothideomycetes</taxon>
        <taxon>Dothideomycetidae</taxon>
        <taxon>Cladosporiales</taxon>
        <taxon>Cladosporiaceae</taxon>
        <taxon>Cryoendolithus</taxon>
    </lineage>
</organism>
<dbReference type="InParanoid" id="A0A1V8S9L6"/>
<proteinExistence type="predicted"/>
<comment type="caution">
    <text evidence="1">The sequence shown here is derived from an EMBL/GenBank/DDBJ whole genome shotgun (WGS) entry which is preliminary data.</text>
</comment>
<protein>
    <submittedName>
        <fullName evidence="1">Uncharacterized protein</fullName>
    </submittedName>
</protein>
<dbReference type="EMBL" id="NAJO01000088">
    <property type="protein sequence ID" value="OQN95541.1"/>
    <property type="molecule type" value="Genomic_DNA"/>
</dbReference>
<dbReference type="Proteomes" id="UP000192596">
    <property type="component" value="Unassembled WGS sequence"/>
</dbReference>
<dbReference type="AlphaFoldDB" id="A0A1V8S9L6"/>
<gene>
    <name evidence="1" type="ORF">B0A48_18385</name>
</gene>
<accession>A0A1V8S9L6</accession>